<protein>
    <submittedName>
        <fullName evidence="2">Uncharacterized protein</fullName>
    </submittedName>
</protein>
<evidence type="ECO:0000256" key="1">
    <source>
        <dbReference type="SAM" id="Phobius"/>
    </source>
</evidence>
<organism evidence="2 3">
    <name type="scientific">Halopiger aswanensis</name>
    <dbReference type="NCBI Taxonomy" id="148449"/>
    <lineage>
        <taxon>Archaea</taxon>
        <taxon>Methanobacteriati</taxon>
        <taxon>Methanobacteriota</taxon>
        <taxon>Stenosarchaea group</taxon>
        <taxon>Halobacteria</taxon>
        <taxon>Halobacteriales</taxon>
        <taxon>Natrialbaceae</taxon>
        <taxon>Halopiger</taxon>
    </lineage>
</organism>
<dbReference type="AlphaFoldDB" id="A0A3R7GXE4"/>
<reference evidence="2 3" key="1">
    <citation type="submission" date="2018-09" db="EMBL/GenBank/DDBJ databases">
        <title>Genomic Encyclopedia of Archaeal and Bacterial Type Strains, Phase II (KMG-II): from individual species to whole genera.</title>
        <authorList>
            <person name="Goeker M."/>
        </authorList>
    </citation>
    <scope>NUCLEOTIDE SEQUENCE [LARGE SCALE GENOMIC DNA]</scope>
    <source>
        <strain evidence="2 3">DSM 13151</strain>
    </source>
</reference>
<keyword evidence="1" id="KW-1133">Transmembrane helix</keyword>
<feature type="transmembrane region" description="Helical" evidence="1">
    <location>
        <begin position="7"/>
        <end position="26"/>
    </location>
</feature>
<sequence length="71" mass="7115">MDAQPLAGLLGCIGIAALLSIGLYGAANGYLTGSTDLLAPSIGTAIVALVVVGTLVGLGTRASRRLETPYW</sequence>
<keyword evidence="1" id="KW-0812">Transmembrane</keyword>
<evidence type="ECO:0000313" key="3">
    <source>
        <dbReference type="Proteomes" id="UP000283805"/>
    </source>
</evidence>
<keyword evidence="1" id="KW-0472">Membrane</keyword>
<evidence type="ECO:0000313" key="2">
    <source>
        <dbReference type="EMBL" id="RKD97250.1"/>
    </source>
</evidence>
<feature type="transmembrane region" description="Helical" evidence="1">
    <location>
        <begin position="38"/>
        <end position="58"/>
    </location>
</feature>
<comment type="caution">
    <text evidence="2">The sequence shown here is derived from an EMBL/GenBank/DDBJ whole genome shotgun (WGS) entry which is preliminary data.</text>
</comment>
<keyword evidence="3" id="KW-1185">Reference proteome</keyword>
<accession>A0A3R7GXE4</accession>
<gene>
    <name evidence="2" type="ORF">ATJ93_0234</name>
</gene>
<dbReference type="EMBL" id="RAPO01000001">
    <property type="protein sequence ID" value="RKD97250.1"/>
    <property type="molecule type" value="Genomic_DNA"/>
</dbReference>
<name>A0A3R7GXE4_9EURY</name>
<proteinExistence type="predicted"/>
<dbReference type="RefSeq" id="WP_120242808.1">
    <property type="nucleotide sequence ID" value="NZ_RAPO01000001.1"/>
</dbReference>
<dbReference type="Proteomes" id="UP000283805">
    <property type="component" value="Unassembled WGS sequence"/>
</dbReference>